<accession>A0AA35PPF2</accession>
<evidence type="ECO:0000313" key="2">
    <source>
        <dbReference type="Proteomes" id="UP001178461"/>
    </source>
</evidence>
<dbReference type="EMBL" id="OX395139">
    <property type="protein sequence ID" value="CAI5793058.1"/>
    <property type="molecule type" value="Genomic_DNA"/>
</dbReference>
<dbReference type="AlphaFoldDB" id="A0AA35PPF2"/>
<evidence type="ECO:0000313" key="1">
    <source>
        <dbReference type="EMBL" id="CAI5793058.1"/>
    </source>
</evidence>
<gene>
    <name evidence="1" type="ORF">PODLI_1B041274</name>
</gene>
<protein>
    <submittedName>
        <fullName evidence="1">Uncharacterized protein</fullName>
    </submittedName>
</protein>
<sequence>MLRFLTSQLQHLQIRNSHSSIDQFQAEELQALAGHSTWVWQQRNSKLLHSSLIRFCLKLIIRDPQTSHWPPCFIRYRRECGIQLMHT</sequence>
<keyword evidence="2" id="KW-1185">Reference proteome</keyword>
<name>A0AA35PPF2_9SAUR</name>
<dbReference type="Proteomes" id="UP001178461">
    <property type="component" value="Chromosome 14"/>
</dbReference>
<reference evidence="1" key="1">
    <citation type="submission" date="2022-12" db="EMBL/GenBank/DDBJ databases">
        <authorList>
            <person name="Alioto T."/>
            <person name="Alioto T."/>
            <person name="Gomez Garrido J."/>
        </authorList>
    </citation>
    <scope>NUCLEOTIDE SEQUENCE</scope>
</reference>
<proteinExistence type="predicted"/>
<organism evidence="1 2">
    <name type="scientific">Podarcis lilfordi</name>
    <name type="common">Lilford's wall lizard</name>
    <dbReference type="NCBI Taxonomy" id="74358"/>
    <lineage>
        <taxon>Eukaryota</taxon>
        <taxon>Metazoa</taxon>
        <taxon>Chordata</taxon>
        <taxon>Craniata</taxon>
        <taxon>Vertebrata</taxon>
        <taxon>Euteleostomi</taxon>
        <taxon>Lepidosauria</taxon>
        <taxon>Squamata</taxon>
        <taxon>Bifurcata</taxon>
        <taxon>Unidentata</taxon>
        <taxon>Episquamata</taxon>
        <taxon>Laterata</taxon>
        <taxon>Lacertibaenia</taxon>
        <taxon>Lacertidae</taxon>
        <taxon>Podarcis</taxon>
    </lineage>
</organism>